<dbReference type="InterPro" id="IPR025117">
    <property type="entry name" value="DUF4037"/>
</dbReference>
<gene>
    <name evidence="2" type="ORF">CHK_0299</name>
</gene>
<dbReference type="AlphaFoldDB" id="A0A0M2NMH6"/>
<proteinExistence type="predicted"/>
<evidence type="ECO:0000313" key="2">
    <source>
        <dbReference type="EMBL" id="KKI52191.1"/>
    </source>
</evidence>
<name>A0A0M2NMH6_9FIRM</name>
<dbReference type="EMBL" id="LAYJ01000033">
    <property type="protein sequence ID" value="KKI52191.1"/>
    <property type="molecule type" value="Genomic_DNA"/>
</dbReference>
<sequence length="308" mass="35406">MKGLELAQKYYETYGAEMIRQKFSAYENRIACGLVGEGSECFGFDDEYSRDHDWGPSFCMWLTDEDYEETGLALEREYRALPQCFGGFAGRVEEKYAEHRIGALRTSVFYFNYTGLKKAPETIAEWRRIPEEFLAVATNGRIFRDDLGEFSKRRELLLDYYPEDIRLKKIAARAAVMAQSGQYNYARCMKRGEAVAAQCALSEFIKAACSMVYLLNKKYVPYYKWAHRGMRELSILNCVYGLLSELCEEGKSATQKTNIIENICRDVAEELRKQGLSDSNDDFLLAQGESVLCRIKDDMLSKLHIMAE</sequence>
<dbReference type="RefSeq" id="WP_046442210.1">
    <property type="nucleotide sequence ID" value="NZ_LAYJ01000033.1"/>
</dbReference>
<dbReference type="OrthoDB" id="3030at2"/>
<dbReference type="Proteomes" id="UP000034076">
    <property type="component" value="Unassembled WGS sequence"/>
</dbReference>
<evidence type="ECO:0000259" key="1">
    <source>
        <dbReference type="Pfam" id="PF13228"/>
    </source>
</evidence>
<comment type="caution">
    <text evidence="2">The sequence shown here is derived from an EMBL/GenBank/DDBJ whole genome shotgun (WGS) entry which is preliminary data.</text>
</comment>
<protein>
    <submittedName>
        <fullName evidence="2">TPR-repeat-containing protein</fullName>
    </submittedName>
</protein>
<keyword evidence="3" id="KW-1185">Reference proteome</keyword>
<dbReference type="Pfam" id="PF13228">
    <property type="entry name" value="DUF4037"/>
    <property type="match status" value="1"/>
</dbReference>
<reference evidence="2 3" key="1">
    <citation type="submission" date="2015-04" db="EMBL/GenBank/DDBJ databases">
        <title>Draft genome sequence of bacteremic isolate Catabacter hongkongensis type strain HKU16T.</title>
        <authorList>
            <person name="Lau S.K."/>
            <person name="Teng J.L."/>
            <person name="Huang Y."/>
            <person name="Curreem S.O."/>
            <person name="Tsui S.K."/>
            <person name="Woo P.C."/>
        </authorList>
    </citation>
    <scope>NUCLEOTIDE SEQUENCE [LARGE SCALE GENOMIC DNA]</scope>
    <source>
        <strain evidence="2 3">HKU16</strain>
    </source>
</reference>
<accession>A0A0M2NMH6</accession>
<dbReference type="STRING" id="270498.CHK_0299"/>
<dbReference type="PATRIC" id="fig|270498.16.peg.2907"/>
<feature type="domain" description="DUF4037" evidence="1">
    <location>
        <begin position="126"/>
        <end position="225"/>
    </location>
</feature>
<evidence type="ECO:0000313" key="3">
    <source>
        <dbReference type="Proteomes" id="UP000034076"/>
    </source>
</evidence>
<organism evidence="2 3">
    <name type="scientific">Christensenella hongkongensis</name>
    <dbReference type="NCBI Taxonomy" id="270498"/>
    <lineage>
        <taxon>Bacteria</taxon>
        <taxon>Bacillati</taxon>
        <taxon>Bacillota</taxon>
        <taxon>Clostridia</taxon>
        <taxon>Christensenellales</taxon>
        <taxon>Christensenellaceae</taxon>
        <taxon>Christensenella</taxon>
    </lineage>
</organism>